<dbReference type="GO" id="GO:0006289">
    <property type="term" value="P:nucleotide-excision repair"/>
    <property type="evidence" value="ECO:0007669"/>
    <property type="project" value="TreeGrafter"/>
</dbReference>
<evidence type="ECO:0000256" key="14">
    <source>
        <dbReference type="ARBA" id="ARBA00023235"/>
    </source>
</evidence>
<dbReference type="PROSITE" id="PS51193">
    <property type="entry name" value="HELICASE_ATP_BIND_2"/>
    <property type="match status" value="1"/>
</dbReference>
<keyword evidence="12" id="KW-0411">Iron-sulfur</keyword>
<evidence type="ECO:0000256" key="8">
    <source>
        <dbReference type="ARBA" id="ARBA00022801"/>
    </source>
</evidence>
<keyword evidence="6" id="KW-0547">Nucleotide-binding</keyword>
<keyword evidence="13" id="KW-0234">DNA repair</keyword>
<evidence type="ECO:0000256" key="5">
    <source>
        <dbReference type="ARBA" id="ARBA00022723"/>
    </source>
</evidence>
<keyword evidence="9" id="KW-0347">Helicase</keyword>
<dbReference type="OrthoDB" id="19182at2759"/>
<evidence type="ECO:0000256" key="4">
    <source>
        <dbReference type="ARBA" id="ARBA00022485"/>
    </source>
</evidence>
<keyword evidence="5" id="KW-0479">Metal-binding</keyword>
<evidence type="ECO:0000256" key="12">
    <source>
        <dbReference type="ARBA" id="ARBA00023014"/>
    </source>
</evidence>
<feature type="compositionally biased region" description="Basic and acidic residues" evidence="19">
    <location>
        <begin position="257"/>
        <end position="266"/>
    </location>
</feature>
<evidence type="ECO:0000256" key="16">
    <source>
        <dbReference type="ARBA" id="ARBA00044969"/>
    </source>
</evidence>
<sequence length="984" mass="111363">MSTNIEISDDDDSFNGPGLTGILMDDGKHDIVSISSDEEAQMSVMDEVDEISRNQFKYDVSDDEDLPEVTIQKNKAIKSLFQSKKTRDNGIAKKVQQNKANITTYFAPIPVAKKERRISPVEGPKVVFNKMIAGVNVKLPVNPYGSQIALMSKIITGIKKGENCILESPTGSGKTLALLCGALAWQQQEENRLSQIQAQQYFTQHPELKKEGVADYISTPVHQKTDVTPEKLFSKNNFGEKSIYYKPEQNGECSNTRQEKTPYRENSEEEATNLVNIHKRRRVGSTEFDDDVIPPVPKTPEKVIPVAKSETPESVRGLYGLVENLRVRTSMLVGSSLPTIYYGARTHSQLKQVIKEFRRTSYCGDVKMTLLSSRDKSCIKELDRRVWSSKNDMCRACIKPQSSSKRENTNCKYYDNRTAFTHNSLPPAFDLEDLVEIGVERDACPYYGARALAKTAHIVFCPYNYLIDPSIRSSLSINLAKNIVIIDEAHNIEGICRDVATVSITQNQIRNSLKELETVMTYTVSNQDVMHFIECLVRNLKDWNDWFEHQKPLVNQQPVNNNEAVHLWEAHNFVNTLNNHNIGSVHYSEFKRNSSNFCRRLREDPRTLYGVTQATGTLLESMDMALGFMFRGDCQYLDDYKPALVRQVTGRTKVLSNNESWRASSFNDWITKDELVLNLLCMNPGIVMEELQTARCIALASGTLTPLSSLHSELATSFPHCVTPNHVIPADRVWVGTLYGDATGPQSYSSAGLRGGGAMRALGASVLRVCTVTPHGVLCFLPSYSLLDRLVADWQETGLWDRLTQLKNVFCEKRRDSEHLETMDSFYRTVGTDKGALLFAVYRGKVSEGMDFKDHQARAVICVGIPYPNTFDCAVDSKMKYNDKYVSDRQLLTGKEWLRVQAYRALNQAVGRCVRHRGDWGAVLLVDSRYRQEYYTEHLSKWVKNFLGNNHHSYESLIGKHNQNSLEAFMDKMKIVQEEESSNT</sequence>
<evidence type="ECO:0000256" key="9">
    <source>
        <dbReference type="ARBA" id="ARBA00022806"/>
    </source>
</evidence>
<dbReference type="GO" id="GO:0043139">
    <property type="term" value="F:5'-3' DNA helicase activity"/>
    <property type="evidence" value="ECO:0007669"/>
    <property type="project" value="UniProtKB-EC"/>
</dbReference>
<evidence type="ECO:0000256" key="15">
    <source>
        <dbReference type="ARBA" id="ARBA00023242"/>
    </source>
</evidence>
<dbReference type="SMART" id="SM00491">
    <property type="entry name" value="HELICc2"/>
    <property type="match status" value="1"/>
</dbReference>
<dbReference type="GO" id="GO:0016818">
    <property type="term" value="F:hydrolase activity, acting on acid anhydrides, in phosphorus-containing anhydrides"/>
    <property type="evidence" value="ECO:0007669"/>
    <property type="project" value="InterPro"/>
</dbReference>
<dbReference type="InterPro" id="IPR014001">
    <property type="entry name" value="Helicase_ATP-bd"/>
</dbReference>
<dbReference type="GO" id="GO:0051539">
    <property type="term" value="F:4 iron, 4 sulfur cluster binding"/>
    <property type="evidence" value="ECO:0007669"/>
    <property type="project" value="UniProtKB-KW"/>
</dbReference>
<keyword evidence="8" id="KW-0378">Hydrolase</keyword>
<keyword evidence="14" id="KW-0413">Isomerase</keyword>
<evidence type="ECO:0000256" key="11">
    <source>
        <dbReference type="ARBA" id="ARBA00023004"/>
    </source>
</evidence>
<evidence type="ECO:0000313" key="21">
    <source>
        <dbReference type="EMBL" id="CAH0595114.1"/>
    </source>
</evidence>
<dbReference type="InterPro" id="IPR027417">
    <property type="entry name" value="P-loop_NTPase"/>
</dbReference>
<evidence type="ECO:0000256" key="10">
    <source>
        <dbReference type="ARBA" id="ARBA00022840"/>
    </source>
</evidence>
<evidence type="ECO:0000256" key="13">
    <source>
        <dbReference type="ARBA" id="ARBA00023204"/>
    </source>
</evidence>
<dbReference type="SMART" id="SM00487">
    <property type="entry name" value="DEXDc"/>
    <property type="match status" value="1"/>
</dbReference>
<dbReference type="InterPro" id="IPR010614">
    <property type="entry name" value="RAD3-like_helicase_DEAD"/>
</dbReference>
<dbReference type="PANTHER" id="PTHR11472:SF47">
    <property type="entry name" value="FANCONI ANEMIA GROUP J PROTEIN"/>
    <property type="match status" value="1"/>
</dbReference>
<evidence type="ECO:0000256" key="18">
    <source>
        <dbReference type="ARBA" id="ARBA00082714"/>
    </source>
</evidence>
<dbReference type="SUPFAM" id="SSF52540">
    <property type="entry name" value="P-loop containing nucleoside triphosphate hydrolases"/>
    <property type="match status" value="2"/>
</dbReference>
<keyword evidence="10" id="KW-0067">ATP-binding</keyword>
<dbReference type="NCBIfam" id="TIGR00604">
    <property type="entry name" value="rad3"/>
    <property type="match status" value="1"/>
</dbReference>
<dbReference type="Proteomes" id="UP001154114">
    <property type="component" value="Chromosome 21"/>
</dbReference>
<evidence type="ECO:0000256" key="2">
    <source>
        <dbReference type="ARBA" id="ARBA00004123"/>
    </source>
</evidence>
<organism evidence="21 22">
    <name type="scientific">Chrysodeixis includens</name>
    <name type="common">Soybean looper</name>
    <name type="synonym">Pseudoplusia includens</name>
    <dbReference type="NCBI Taxonomy" id="689277"/>
    <lineage>
        <taxon>Eukaryota</taxon>
        <taxon>Metazoa</taxon>
        <taxon>Ecdysozoa</taxon>
        <taxon>Arthropoda</taxon>
        <taxon>Hexapoda</taxon>
        <taxon>Insecta</taxon>
        <taxon>Pterygota</taxon>
        <taxon>Neoptera</taxon>
        <taxon>Endopterygota</taxon>
        <taxon>Lepidoptera</taxon>
        <taxon>Glossata</taxon>
        <taxon>Ditrysia</taxon>
        <taxon>Noctuoidea</taxon>
        <taxon>Noctuidae</taxon>
        <taxon>Plusiinae</taxon>
        <taxon>Chrysodeixis</taxon>
    </lineage>
</organism>
<dbReference type="InterPro" id="IPR045028">
    <property type="entry name" value="DinG/Rad3-like"/>
</dbReference>
<dbReference type="GO" id="GO:0003677">
    <property type="term" value="F:DNA binding"/>
    <property type="evidence" value="ECO:0007669"/>
    <property type="project" value="InterPro"/>
</dbReference>
<accession>A0A9P0FSI2</accession>
<keyword evidence="7" id="KW-0227">DNA damage</keyword>
<reference evidence="21" key="1">
    <citation type="submission" date="2021-12" db="EMBL/GenBank/DDBJ databases">
        <authorList>
            <person name="King R."/>
        </authorList>
    </citation>
    <scope>NUCLEOTIDE SEQUENCE</scope>
</reference>
<dbReference type="GO" id="GO:1990918">
    <property type="term" value="P:double-strand break repair involved in meiotic recombination"/>
    <property type="evidence" value="ECO:0007669"/>
    <property type="project" value="TreeGrafter"/>
</dbReference>
<dbReference type="FunFam" id="3.40.50.300:FF:000731">
    <property type="entry name" value="Fanconi anemia group J protein homolog"/>
    <property type="match status" value="1"/>
</dbReference>
<comment type="cofactor">
    <cofactor evidence="1">
        <name>[4Fe-4S] cluster</name>
        <dbReference type="ChEBI" id="CHEBI:49883"/>
    </cofactor>
</comment>
<feature type="region of interest" description="Disordered" evidence="19">
    <location>
        <begin position="248"/>
        <end position="270"/>
    </location>
</feature>
<evidence type="ECO:0000313" key="22">
    <source>
        <dbReference type="Proteomes" id="UP001154114"/>
    </source>
</evidence>
<dbReference type="InterPro" id="IPR006555">
    <property type="entry name" value="ATP-dep_Helicase_C"/>
</dbReference>
<dbReference type="EMBL" id="LR824024">
    <property type="protein sequence ID" value="CAH0595114.1"/>
    <property type="molecule type" value="Genomic_DNA"/>
</dbReference>
<dbReference type="PANTHER" id="PTHR11472">
    <property type="entry name" value="DNA REPAIR DEAD HELICASE RAD3/XP-D SUBFAMILY MEMBER"/>
    <property type="match status" value="1"/>
</dbReference>
<dbReference type="CDD" id="cd18788">
    <property type="entry name" value="SF2_C_XPD"/>
    <property type="match status" value="1"/>
</dbReference>
<keyword evidence="22" id="KW-1185">Reference proteome</keyword>
<comment type="subcellular location">
    <subcellularLocation>
        <location evidence="2">Nucleus</location>
    </subcellularLocation>
</comment>
<dbReference type="GO" id="GO:0046872">
    <property type="term" value="F:metal ion binding"/>
    <property type="evidence" value="ECO:0007669"/>
    <property type="project" value="UniProtKB-KW"/>
</dbReference>
<dbReference type="Pfam" id="PF13307">
    <property type="entry name" value="Helicase_C_2"/>
    <property type="match status" value="1"/>
</dbReference>
<name>A0A9P0FSI2_CHRIL</name>
<dbReference type="InterPro" id="IPR006554">
    <property type="entry name" value="Helicase-like_DEXD_c2"/>
</dbReference>
<gene>
    <name evidence="21" type="ORF">CINC_LOCUS6550</name>
</gene>
<keyword evidence="15" id="KW-0539">Nucleus</keyword>
<comment type="catalytic activity">
    <reaction evidence="17">
        <text>ATP + H2O = ADP + phosphate + H(+)</text>
        <dbReference type="Rhea" id="RHEA:13065"/>
        <dbReference type="ChEBI" id="CHEBI:15377"/>
        <dbReference type="ChEBI" id="CHEBI:15378"/>
        <dbReference type="ChEBI" id="CHEBI:30616"/>
        <dbReference type="ChEBI" id="CHEBI:43474"/>
        <dbReference type="ChEBI" id="CHEBI:456216"/>
        <dbReference type="EC" id="5.6.2.3"/>
    </reaction>
</comment>
<comment type="similarity">
    <text evidence="3">Belongs to the DEAD box helicase family. DEAH subfamily.</text>
</comment>
<dbReference type="Pfam" id="PF06733">
    <property type="entry name" value="DEAD_2"/>
    <property type="match status" value="1"/>
</dbReference>
<evidence type="ECO:0000256" key="1">
    <source>
        <dbReference type="ARBA" id="ARBA00001966"/>
    </source>
</evidence>
<evidence type="ECO:0000259" key="20">
    <source>
        <dbReference type="PROSITE" id="PS51193"/>
    </source>
</evidence>
<keyword evidence="11" id="KW-0408">Iron</keyword>
<dbReference type="InterPro" id="IPR014013">
    <property type="entry name" value="Helic_SF1/SF2_ATP-bd_DinG/Rad3"/>
</dbReference>
<dbReference type="SMART" id="SM00488">
    <property type="entry name" value="DEXDc2"/>
    <property type="match status" value="1"/>
</dbReference>
<dbReference type="GO" id="GO:0005524">
    <property type="term" value="F:ATP binding"/>
    <property type="evidence" value="ECO:0007669"/>
    <property type="project" value="UniProtKB-KW"/>
</dbReference>
<dbReference type="Gene3D" id="3.40.50.300">
    <property type="entry name" value="P-loop containing nucleotide triphosphate hydrolases"/>
    <property type="match status" value="3"/>
</dbReference>
<evidence type="ECO:0000256" key="6">
    <source>
        <dbReference type="ARBA" id="ARBA00022741"/>
    </source>
</evidence>
<evidence type="ECO:0000256" key="17">
    <source>
        <dbReference type="ARBA" id="ARBA00048954"/>
    </source>
</evidence>
<evidence type="ECO:0000256" key="19">
    <source>
        <dbReference type="SAM" id="MobiDB-lite"/>
    </source>
</evidence>
<dbReference type="AlphaFoldDB" id="A0A9P0FSI2"/>
<protein>
    <recommendedName>
        <fullName evidence="16">DNA 5'-3' helicase</fullName>
        <ecNumber evidence="16">5.6.2.3</ecNumber>
    </recommendedName>
    <alternativeName>
        <fullName evidence="18">DNA 5'-3' helicase FANCJ</fullName>
    </alternativeName>
</protein>
<proteinExistence type="inferred from homology"/>
<keyword evidence="4" id="KW-0004">4Fe-4S</keyword>
<evidence type="ECO:0000256" key="7">
    <source>
        <dbReference type="ARBA" id="ARBA00022763"/>
    </source>
</evidence>
<dbReference type="InterPro" id="IPR013020">
    <property type="entry name" value="Rad3/Chl1-like"/>
</dbReference>
<evidence type="ECO:0000256" key="3">
    <source>
        <dbReference type="ARBA" id="ARBA00008792"/>
    </source>
</evidence>
<feature type="domain" description="Helicase ATP-binding" evidence="20">
    <location>
        <begin position="133"/>
        <end position="536"/>
    </location>
</feature>
<dbReference type="EC" id="5.6.2.3" evidence="16"/>
<dbReference type="GO" id="GO:0005634">
    <property type="term" value="C:nucleus"/>
    <property type="evidence" value="ECO:0007669"/>
    <property type="project" value="UniProtKB-SubCell"/>
</dbReference>